<dbReference type="CDD" id="cd08502">
    <property type="entry name" value="PBP2_NikA_DppA_OppA_like_16"/>
    <property type="match status" value="1"/>
</dbReference>
<evidence type="ECO:0000256" key="3">
    <source>
        <dbReference type="ARBA" id="ARBA00022729"/>
    </source>
</evidence>
<dbReference type="InterPro" id="IPR030678">
    <property type="entry name" value="Peptide/Ni-bd"/>
</dbReference>
<dbReference type="InterPro" id="IPR000914">
    <property type="entry name" value="SBP_5_dom"/>
</dbReference>
<keyword evidence="6" id="KW-1185">Reference proteome</keyword>
<evidence type="ECO:0000256" key="2">
    <source>
        <dbReference type="ARBA" id="ARBA00005695"/>
    </source>
</evidence>
<dbReference type="SUPFAM" id="SSF53850">
    <property type="entry name" value="Periplasmic binding protein-like II"/>
    <property type="match status" value="1"/>
</dbReference>
<dbReference type="PANTHER" id="PTHR30290">
    <property type="entry name" value="PERIPLASMIC BINDING COMPONENT OF ABC TRANSPORTER"/>
    <property type="match status" value="1"/>
</dbReference>
<comment type="similarity">
    <text evidence="2">Belongs to the bacterial solute-binding protein 5 family.</text>
</comment>
<dbReference type="GO" id="GO:0015833">
    <property type="term" value="P:peptide transport"/>
    <property type="evidence" value="ECO:0007669"/>
    <property type="project" value="TreeGrafter"/>
</dbReference>
<dbReference type="GO" id="GO:0043190">
    <property type="term" value="C:ATP-binding cassette (ABC) transporter complex"/>
    <property type="evidence" value="ECO:0007669"/>
    <property type="project" value="InterPro"/>
</dbReference>
<protein>
    <submittedName>
        <fullName evidence="5">ABC transporter substrate-binding protein</fullName>
    </submittedName>
</protein>
<feature type="domain" description="Solute-binding protein family 5" evidence="4">
    <location>
        <begin position="73"/>
        <end position="430"/>
    </location>
</feature>
<comment type="caution">
    <text evidence="5">The sequence shown here is derived from an EMBL/GenBank/DDBJ whole genome shotgun (WGS) entry which is preliminary data.</text>
</comment>
<dbReference type="Gene3D" id="3.10.105.10">
    <property type="entry name" value="Dipeptide-binding Protein, Domain 3"/>
    <property type="match status" value="1"/>
</dbReference>
<dbReference type="Gene3D" id="3.40.190.10">
    <property type="entry name" value="Periplasmic binding protein-like II"/>
    <property type="match status" value="1"/>
</dbReference>
<keyword evidence="3" id="KW-0732">Signal</keyword>
<name>A0A9X1L9T3_9PROT</name>
<proteinExistence type="inferred from homology"/>
<dbReference type="InterPro" id="IPR039424">
    <property type="entry name" value="SBP_5"/>
</dbReference>
<sequence length="528" mass="58569">MQRRDLLRTSAAGAALLAAPRLPAAQEQRVLRFVPQADLAILDPITTTGFVTRNHAFLVFDTLYGWDDAYRAQPQMVEGHVIEDDGRTWVMTLREGLRFHDGEPVRARDVVASVKRWGARDQFGLAVMAVVEEIAAPSDRVVRWRLRRPFPMLPDALGKPGANVAFIMPERLASTDPALPISEMVGSGPYRFLASERVPGSRAVYAKFDGYVPRPGGTASLLAGPKLAQFDRVEWLTIPDASTAAAALRRNEVDWWEQPTSDLLPTLRRARGLKVEVLDPTGAIGMLRPNHLHPPFDNPAIRRALLGAINQADVMTAVAGTDRALWRDGVGFFTPGSLMASEEGMEALTRPRDIAASRRALEQAGHKGEKVLLMAPTDFPAINAMSEVVADTFRQLGLNLDYAAMDWGSALRRQANRELPERGGYNAFCTYTAGVNQFNPAAHNFIRGSGLSATFGWSTSPRLEELRNEWLQSDSDDARRRIGREMQRQAFLDVPYVPLGQFYQPTAFREDLTGMLKGLPLFWNIRRG</sequence>
<dbReference type="GO" id="GO:1904680">
    <property type="term" value="F:peptide transmembrane transporter activity"/>
    <property type="evidence" value="ECO:0007669"/>
    <property type="project" value="TreeGrafter"/>
</dbReference>
<dbReference type="GO" id="GO:0030288">
    <property type="term" value="C:outer membrane-bounded periplasmic space"/>
    <property type="evidence" value="ECO:0007669"/>
    <property type="project" value="UniProtKB-ARBA"/>
</dbReference>
<dbReference type="InterPro" id="IPR006311">
    <property type="entry name" value="TAT_signal"/>
</dbReference>
<dbReference type="Proteomes" id="UP001139311">
    <property type="component" value="Unassembled WGS sequence"/>
</dbReference>
<dbReference type="AlphaFoldDB" id="A0A9X1L9T3"/>
<evidence type="ECO:0000256" key="1">
    <source>
        <dbReference type="ARBA" id="ARBA00004418"/>
    </source>
</evidence>
<evidence type="ECO:0000259" key="4">
    <source>
        <dbReference type="Pfam" id="PF00496"/>
    </source>
</evidence>
<dbReference type="PROSITE" id="PS51318">
    <property type="entry name" value="TAT"/>
    <property type="match status" value="1"/>
</dbReference>
<dbReference type="PIRSF" id="PIRSF002741">
    <property type="entry name" value="MppA"/>
    <property type="match status" value="1"/>
</dbReference>
<dbReference type="PANTHER" id="PTHR30290:SF38">
    <property type="entry name" value="D,D-DIPEPTIDE-BINDING PERIPLASMIC PROTEIN DDPA-RELATED"/>
    <property type="match status" value="1"/>
</dbReference>
<evidence type="ECO:0000313" key="6">
    <source>
        <dbReference type="Proteomes" id="UP001139311"/>
    </source>
</evidence>
<dbReference type="RefSeq" id="WP_226606149.1">
    <property type="nucleotide sequence ID" value="NZ_JAJAQI010000007.1"/>
</dbReference>
<accession>A0A9X1L9T3</accession>
<reference evidence="5" key="1">
    <citation type="submission" date="2021-10" db="EMBL/GenBank/DDBJ databases">
        <title>Roseicella aerolatum sp. nov., isolated from aerosols of e-waste dismantling site.</title>
        <authorList>
            <person name="Qin T."/>
        </authorList>
    </citation>
    <scope>NUCLEOTIDE SEQUENCE</scope>
    <source>
        <strain evidence="5">GB24</strain>
    </source>
</reference>
<organism evidence="5 6">
    <name type="scientific">Roseicella aerolata</name>
    <dbReference type="NCBI Taxonomy" id="2883479"/>
    <lineage>
        <taxon>Bacteria</taxon>
        <taxon>Pseudomonadati</taxon>
        <taxon>Pseudomonadota</taxon>
        <taxon>Alphaproteobacteria</taxon>
        <taxon>Acetobacterales</taxon>
        <taxon>Roseomonadaceae</taxon>
        <taxon>Roseicella</taxon>
    </lineage>
</organism>
<dbReference type="EMBL" id="JAJAQI010000007">
    <property type="protein sequence ID" value="MCB4821438.1"/>
    <property type="molecule type" value="Genomic_DNA"/>
</dbReference>
<comment type="subcellular location">
    <subcellularLocation>
        <location evidence="1">Periplasm</location>
    </subcellularLocation>
</comment>
<evidence type="ECO:0000313" key="5">
    <source>
        <dbReference type="EMBL" id="MCB4821438.1"/>
    </source>
</evidence>
<dbReference type="Pfam" id="PF00496">
    <property type="entry name" value="SBP_bac_5"/>
    <property type="match status" value="1"/>
</dbReference>
<gene>
    <name evidence="5" type="ORF">LHA35_06800</name>
</gene>